<reference evidence="4" key="1">
    <citation type="submission" date="2020-08" db="EMBL/GenBank/DDBJ databases">
        <title>Plant Genome Project.</title>
        <authorList>
            <person name="Zhang R.-G."/>
        </authorList>
    </citation>
    <scope>NUCLEOTIDE SEQUENCE</scope>
    <source>
        <strain evidence="4">WSP0</strain>
        <tissue evidence="4">Leaf</tissue>
    </source>
</reference>
<accession>A0AAV6KQS8</accession>
<dbReference type="Proteomes" id="UP000823749">
    <property type="component" value="Chromosome 4"/>
</dbReference>
<evidence type="ECO:0000256" key="1">
    <source>
        <dbReference type="PROSITE-ProRule" id="PRU00023"/>
    </source>
</evidence>
<keyword evidence="3" id="KW-0472">Membrane</keyword>
<keyword evidence="3" id="KW-1133">Transmembrane helix</keyword>
<dbReference type="Pfam" id="PF12796">
    <property type="entry name" value="Ank_2"/>
    <property type="match status" value="1"/>
</dbReference>
<dbReference type="SUPFAM" id="SSF48403">
    <property type="entry name" value="Ankyrin repeat"/>
    <property type="match status" value="1"/>
</dbReference>
<dbReference type="PROSITE" id="PS50088">
    <property type="entry name" value="ANK_REPEAT"/>
    <property type="match status" value="2"/>
</dbReference>
<evidence type="ECO:0000256" key="3">
    <source>
        <dbReference type="SAM" id="Phobius"/>
    </source>
</evidence>
<sequence>MLEARNRDGDTPLHLAARYRDPRRVVSLLTAADERLDYRPNKAGETPLYLVVVRGSDAAVVSEILKNCKSPAYGGPGGRTAMHAAVIDSSKDAILDKLLDWKQDLIKERDTKGWTSLHLAAHNGILEAVKKLLDKDKSVAYANNDEGNTALHVMNEILQKLPDCWEMSNSKGQTILHIAADVERDVATNFILKKPWVSRLINRKDNEGNTPLHVLASKGKAGLHMYPGADMLALNNETMTPLDILNREVTMSRHYIFKNFFFSFLYVFVVVVVIVEYMAEMEQRIESLLTQRLTTQFEQLQSKMFQYMESRGLEVRQGPDAVSEHRTVQESIKDDTSPMESSH</sequence>
<dbReference type="InterPro" id="IPR036770">
    <property type="entry name" value="Ankyrin_rpt-contain_sf"/>
</dbReference>
<keyword evidence="3" id="KW-0812">Transmembrane</keyword>
<feature type="compositionally biased region" description="Basic and acidic residues" evidence="2">
    <location>
        <begin position="322"/>
        <end position="343"/>
    </location>
</feature>
<dbReference type="PANTHER" id="PTHR24121:SF22">
    <property type="entry name" value="PROTEIN ACCELERATED CELL DEATH 6-LIKE"/>
    <property type="match status" value="1"/>
</dbReference>
<dbReference type="Pfam" id="PF00023">
    <property type="entry name" value="Ank"/>
    <property type="match status" value="1"/>
</dbReference>
<evidence type="ECO:0000256" key="2">
    <source>
        <dbReference type="SAM" id="MobiDB-lite"/>
    </source>
</evidence>
<feature type="repeat" description="ANK" evidence="1">
    <location>
        <begin position="112"/>
        <end position="144"/>
    </location>
</feature>
<gene>
    <name evidence="4" type="ORF">RHGRI_012159</name>
</gene>
<dbReference type="SMART" id="SM00248">
    <property type="entry name" value="ANK"/>
    <property type="match status" value="4"/>
</dbReference>
<keyword evidence="5" id="KW-1185">Reference proteome</keyword>
<feature type="repeat" description="ANK" evidence="1">
    <location>
        <begin position="8"/>
        <end position="41"/>
    </location>
</feature>
<evidence type="ECO:0000313" key="5">
    <source>
        <dbReference type="Proteomes" id="UP000823749"/>
    </source>
</evidence>
<feature type="region of interest" description="Disordered" evidence="2">
    <location>
        <begin position="316"/>
        <end position="343"/>
    </location>
</feature>
<organism evidence="4 5">
    <name type="scientific">Rhododendron griersonianum</name>
    <dbReference type="NCBI Taxonomy" id="479676"/>
    <lineage>
        <taxon>Eukaryota</taxon>
        <taxon>Viridiplantae</taxon>
        <taxon>Streptophyta</taxon>
        <taxon>Embryophyta</taxon>
        <taxon>Tracheophyta</taxon>
        <taxon>Spermatophyta</taxon>
        <taxon>Magnoliopsida</taxon>
        <taxon>eudicotyledons</taxon>
        <taxon>Gunneridae</taxon>
        <taxon>Pentapetalae</taxon>
        <taxon>asterids</taxon>
        <taxon>Ericales</taxon>
        <taxon>Ericaceae</taxon>
        <taxon>Ericoideae</taxon>
        <taxon>Rhodoreae</taxon>
        <taxon>Rhododendron</taxon>
    </lineage>
</organism>
<keyword evidence="1" id="KW-0040">ANK repeat</keyword>
<dbReference type="Gene3D" id="1.25.40.20">
    <property type="entry name" value="Ankyrin repeat-containing domain"/>
    <property type="match status" value="2"/>
</dbReference>
<dbReference type="EMBL" id="JACTNZ010000004">
    <property type="protein sequence ID" value="KAG5554516.1"/>
    <property type="molecule type" value="Genomic_DNA"/>
</dbReference>
<proteinExistence type="predicted"/>
<dbReference type="PANTHER" id="PTHR24121">
    <property type="entry name" value="NO MECHANORECEPTOR POTENTIAL C, ISOFORM D-RELATED"/>
    <property type="match status" value="1"/>
</dbReference>
<evidence type="ECO:0000313" key="4">
    <source>
        <dbReference type="EMBL" id="KAG5554516.1"/>
    </source>
</evidence>
<dbReference type="AlphaFoldDB" id="A0AAV6KQS8"/>
<dbReference type="InterPro" id="IPR002110">
    <property type="entry name" value="Ankyrin_rpt"/>
</dbReference>
<comment type="caution">
    <text evidence="4">The sequence shown here is derived from an EMBL/GenBank/DDBJ whole genome shotgun (WGS) entry which is preliminary data.</text>
</comment>
<dbReference type="PROSITE" id="PS50297">
    <property type="entry name" value="ANK_REP_REGION"/>
    <property type="match status" value="2"/>
</dbReference>
<feature type="transmembrane region" description="Helical" evidence="3">
    <location>
        <begin position="260"/>
        <end position="279"/>
    </location>
</feature>
<protein>
    <submittedName>
        <fullName evidence="4">Uncharacterized protein</fullName>
    </submittedName>
</protein>
<name>A0AAV6KQS8_9ERIC</name>